<dbReference type="Pfam" id="PF00085">
    <property type="entry name" value="Thioredoxin"/>
    <property type="match status" value="1"/>
</dbReference>
<sequence>MTLVSELKQRLFLPYYIINLLFCSTFFIIRYVPALNFILDFSLEPSETTVYFVIGALILLKFKSTASAEEWLSVSFLYLKLLNVIMLYLFGKTLWAILYAISWSALFAVLPQPSYQGPTKIIELSEQDLNEIKRGGYKLHKFKEITDEEHEKIKQSENGKGKEQVDQHWIIFFYVTWSPACRIFESTVAKTSVKYTTTDVHFGKIDLDFYPNVAQEYDISLSPTSLDLPALVYFKNGRENSRLPKNVKVDDVQLDQITNKTLKSAKVTWDRLGWDRSMKSIITAFKLDTISKTV</sequence>
<dbReference type="Proteomes" id="UP000789375">
    <property type="component" value="Unassembled WGS sequence"/>
</dbReference>
<keyword evidence="1" id="KW-0472">Membrane</keyword>
<dbReference type="SUPFAM" id="SSF52833">
    <property type="entry name" value="Thioredoxin-like"/>
    <property type="match status" value="1"/>
</dbReference>
<keyword evidence="4" id="KW-1185">Reference proteome</keyword>
<evidence type="ECO:0000256" key="1">
    <source>
        <dbReference type="SAM" id="Phobius"/>
    </source>
</evidence>
<gene>
    <name evidence="3" type="ORF">FMOSSE_LOCUS645</name>
</gene>
<dbReference type="AlphaFoldDB" id="A0A9N8YPX8"/>
<dbReference type="InterPro" id="IPR036249">
    <property type="entry name" value="Thioredoxin-like_sf"/>
</dbReference>
<dbReference type="EMBL" id="CAJVPP010000065">
    <property type="protein sequence ID" value="CAG8438958.1"/>
    <property type="molecule type" value="Genomic_DNA"/>
</dbReference>
<protein>
    <submittedName>
        <fullName evidence="3">9912_t:CDS:1</fullName>
    </submittedName>
</protein>
<evidence type="ECO:0000313" key="4">
    <source>
        <dbReference type="Proteomes" id="UP000789375"/>
    </source>
</evidence>
<dbReference type="GO" id="GO:0015035">
    <property type="term" value="F:protein-disulfide reductase activity"/>
    <property type="evidence" value="ECO:0007669"/>
    <property type="project" value="TreeGrafter"/>
</dbReference>
<feature type="domain" description="Thioredoxin" evidence="2">
    <location>
        <begin position="133"/>
        <end position="263"/>
    </location>
</feature>
<keyword evidence="1" id="KW-0812">Transmembrane</keyword>
<keyword evidence="1" id="KW-1133">Transmembrane helix</keyword>
<evidence type="ECO:0000313" key="3">
    <source>
        <dbReference type="EMBL" id="CAG8438958.1"/>
    </source>
</evidence>
<proteinExistence type="predicted"/>
<dbReference type="Gene3D" id="3.40.30.10">
    <property type="entry name" value="Glutaredoxin"/>
    <property type="match status" value="1"/>
</dbReference>
<feature type="transmembrane region" description="Helical" evidence="1">
    <location>
        <begin position="12"/>
        <end position="32"/>
    </location>
</feature>
<dbReference type="GO" id="GO:0005737">
    <property type="term" value="C:cytoplasm"/>
    <property type="evidence" value="ECO:0007669"/>
    <property type="project" value="TreeGrafter"/>
</dbReference>
<comment type="caution">
    <text evidence="3">The sequence shown here is derived from an EMBL/GenBank/DDBJ whole genome shotgun (WGS) entry which is preliminary data.</text>
</comment>
<dbReference type="InterPro" id="IPR013766">
    <property type="entry name" value="Thioredoxin_domain"/>
</dbReference>
<evidence type="ECO:0000259" key="2">
    <source>
        <dbReference type="PROSITE" id="PS51352"/>
    </source>
</evidence>
<reference evidence="3" key="1">
    <citation type="submission" date="2021-06" db="EMBL/GenBank/DDBJ databases">
        <authorList>
            <person name="Kallberg Y."/>
            <person name="Tangrot J."/>
            <person name="Rosling A."/>
        </authorList>
    </citation>
    <scope>NUCLEOTIDE SEQUENCE</scope>
    <source>
        <strain evidence="3">87-6 pot B 2015</strain>
    </source>
</reference>
<name>A0A9N8YPX8_FUNMO</name>
<dbReference type="PANTHER" id="PTHR45663:SF11">
    <property type="entry name" value="GEO12009P1"/>
    <property type="match status" value="1"/>
</dbReference>
<dbReference type="PANTHER" id="PTHR45663">
    <property type="entry name" value="GEO12009P1"/>
    <property type="match status" value="1"/>
</dbReference>
<dbReference type="PROSITE" id="PS51352">
    <property type="entry name" value="THIOREDOXIN_2"/>
    <property type="match status" value="1"/>
</dbReference>
<organism evidence="3 4">
    <name type="scientific">Funneliformis mosseae</name>
    <name type="common">Endomycorrhizal fungus</name>
    <name type="synonym">Glomus mosseae</name>
    <dbReference type="NCBI Taxonomy" id="27381"/>
    <lineage>
        <taxon>Eukaryota</taxon>
        <taxon>Fungi</taxon>
        <taxon>Fungi incertae sedis</taxon>
        <taxon>Mucoromycota</taxon>
        <taxon>Glomeromycotina</taxon>
        <taxon>Glomeromycetes</taxon>
        <taxon>Glomerales</taxon>
        <taxon>Glomeraceae</taxon>
        <taxon>Funneliformis</taxon>
    </lineage>
</organism>
<accession>A0A9N8YPX8</accession>